<dbReference type="NCBIfam" id="TIGR00005">
    <property type="entry name" value="rluA_subfam"/>
    <property type="match status" value="1"/>
</dbReference>
<evidence type="ECO:0000256" key="2">
    <source>
        <dbReference type="PIRSR" id="PIRSR606225-1"/>
    </source>
</evidence>
<keyword evidence="3" id="KW-0413">Isomerase</keyword>
<dbReference type="AlphaFoldDB" id="A0A1F5SG50"/>
<dbReference type="GO" id="GO:0000455">
    <property type="term" value="P:enzyme-directed rRNA pseudouridine synthesis"/>
    <property type="evidence" value="ECO:0007669"/>
    <property type="project" value="TreeGrafter"/>
</dbReference>
<proteinExistence type="inferred from homology"/>
<name>A0A1F5SG50_9BACT</name>
<protein>
    <recommendedName>
        <fullName evidence="3">Pseudouridine synthase</fullName>
        <ecNumber evidence="3">5.4.99.-</ecNumber>
    </recommendedName>
</protein>
<comment type="similarity">
    <text evidence="1 3">Belongs to the pseudouridine synthase RluA family.</text>
</comment>
<dbReference type="EMBL" id="MFGB01000020">
    <property type="protein sequence ID" value="OGF25697.1"/>
    <property type="molecule type" value="Genomic_DNA"/>
</dbReference>
<dbReference type="Pfam" id="PF00849">
    <property type="entry name" value="PseudoU_synth_2"/>
    <property type="match status" value="1"/>
</dbReference>
<evidence type="ECO:0000256" key="3">
    <source>
        <dbReference type="RuleBase" id="RU362028"/>
    </source>
</evidence>
<dbReference type="GO" id="GO:0140098">
    <property type="term" value="F:catalytic activity, acting on RNA"/>
    <property type="evidence" value="ECO:0007669"/>
    <property type="project" value="UniProtKB-ARBA"/>
</dbReference>
<gene>
    <name evidence="5" type="ORF">A2227_00625</name>
</gene>
<dbReference type="InterPro" id="IPR050188">
    <property type="entry name" value="RluA_PseudoU_synthase"/>
</dbReference>
<dbReference type="InterPro" id="IPR006145">
    <property type="entry name" value="PsdUridine_synth_RsuA/RluA"/>
</dbReference>
<reference evidence="5 6" key="1">
    <citation type="journal article" date="2016" name="Nat. Commun.">
        <title>Thousands of microbial genomes shed light on interconnected biogeochemical processes in an aquifer system.</title>
        <authorList>
            <person name="Anantharaman K."/>
            <person name="Brown C.T."/>
            <person name="Hug L.A."/>
            <person name="Sharon I."/>
            <person name="Castelle C.J."/>
            <person name="Probst A.J."/>
            <person name="Thomas B.C."/>
            <person name="Singh A."/>
            <person name="Wilkins M.J."/>
            <person name="Karaoz U."/>
            <person name="Brodie E.L."/>
            <person name="Williams K.H."/>
            <person name="Hubbard S.S."/>
            <person name="Banfield J.F."/>
        </authorList>
    </citation>
    <scope>NUCLEOTIDE SEQUENCE [LARGE SCALE GENOMIC DNA]</scope>
</reference>
<dbReference type="InterPro" id="IPR006225">
    <property type="entry name" value="PsdUridine_synth_RluC/D"/>
</dbReference>
<evidence type="ECO:0000313" key="6">
    <source>
        <dbReference type="Proteomes" id="UP000178367"/>
    </source>
</evidence>
<comment type="caution">
    <text evidence="5">The sequence shown here is derived from an EMBL/GenBank/DDBJ whole genome shotgun (WGS) entry which is preliminary data.</text>
</comment>
<dbReference type="InterPro" id="IPR020103">
    <property type="entry name" value="PsdUridine_synth_cat_dom_sf"/>
</dbReference>
<evidence type="ECO:0000256" key="1">
    <source>
        <dbReference type="ARBA" id="ARBA00010876"/>
    </source>
</evidence>
<dbReference type="GO" id="GO:0003723">
    <property type="term" value="F:RNA binding"/>
    <property type="evidence" value="ECO:0007669"/>
    <property type="project" value="InterPro"/>
</dbReference>
<accession>A0A1F5SG50</accession>
<evidence type="ECO:0000313" key="5">
    <source>
        <dbReference type="EMBL" id="OGF25697.1"/>
    </source>
</evidence>
<dbReference type="Gene3D" id="3.30.2350.10">
    <property type="entry name" value="Pseudouridine synthase"/>
    <property type="match status" value="1"/>
</dbReference>
<dbReference type="GO" id="GO:0009982">
    <property type="term" value="F:pseudouridine synthase activity"/>
    <property type="evidence" value="ECO:0007669"/>
    <property type="project" value="InterPro"/>
</dbReference>
<comment type="function">
    <text evidence="3">Responsible for synthesis of pseudouridine from uracil.</text>
</comment>
<dbReference type="Proteomes" id="UP000178367">
    <property type="component" value="Unassembled WGS sequence"/>
</dbReference>
<dbReference type="PANTHER" id="PTHR21600">
    <property type="entry name" value="MITOCHONDRIAL RNA PSEUDOURIDINE SYNTHASE"/>
    <property type="match status" value="1"/>
</dbReference>
<comment type="catalytic activity">
    <reaction evidence="3">
        <text>a uridine in RNA = a pseudouridine in RNA</text>
        <dbReference type="Rhea" id="RHEA:48348"/>
        <dbReference type="Rhea" id="RHEA-COMP:12068"/>
        <dbReference type="Rhea" id="RHEA-COMP:12069"/>
        <dbReference type="ChEBI" id="CHEBI:65314"/>
        <dbReference type="ChEBI" id="CHEBI:65315"/>
    </reaction>
</comment>
<dbReference type="CDD" id="cd02869">
    <property type="entry name" value="PseudoU_synth_RluA_like"/>
    <property type="match status" value="1"/>
</dbReference>
<dbReference type="PANTHER" id="PTHR21600:SF44">
    <property type="entry name" value="RIBOSOMAL LARGE SUBUNIT PSEUDOURIDINE SYNTHASE D"/>
    <property type="match status" value="1"/>
</dbReference>
<evidence type="ECO:0000259" key="4">
    <source>
        <dbReference type="Pfam" id="PF00849"/>
    </source>
</evidence>
<feature type="active site" evidence="2">
    <location>
        <position position="63"/>
    </location>
</feature>
<organism evidence="5 6">
    <name type="scientific">Candidatus Falkowbacteria bacterium RIFOXYA2_FULL_47_19</name>
    <dbReference type="NCBI Taxonomy" id="1797994"/>
    <lineage>
        <taxon>Bacteria</taxon>
        <taxon>Candidatus Falkowiibacteriota</taxon>
    </lineage>
</organism>
<dbReference type="SUPFAM" id="SSF55120">
    <property type="entry name" value="Pseudouridine synthase"/>
    <property type="match status" value="1"/>
</dbReference>
<feature type="domain" description="Pseudouridine synthase RsuA/RluA-like" evidence="4">
    <location>
        <begin position="12"/>
        <end position="175"/>
    </location>
</feature>
<dbReference type="STRING" id="1797994.A2227_00625"/>
<sequence length="239" mass="27216">MLKYELISETEDYIVVNKPAGLLVHGAPHLKDLTLADQLLADWPELKEVGEDSTRPGIMHRLDKSVSGLLVVARTQESFADLKKQFQERSIRKYYTALVHGRIEKDGDEINFPIERSVRGHKMAAKPTTVKGEKNSAGREAITVFKVVKPYINYTLLEVRIKTGRTHQIRVHLAAYGHPLVGDELYGTRKTKTKNAKLSLDRIFLVAHRLEFTDLRGEKKSYKIDIPEDLKNFLKKGVK</sequence>
<dbReference type="EC" id="5.4.99.-" evidence="3"/>